<name>A0A2U1V1D1_9PROT</name>
<dbReference type="InterPro" id="IPR036388">
    <property type="entry name" value="WH-like_DNA-bd_sf"/>
</dbReference>
<dbReference type="GO" id="GO:0032993">
    <property type="term" value="C:protein-DNA complex"/>
    <property type="evidence" value="ECO:0007669"/>
    <property type="project" value="TreeGrafter"/>
</dbReference>
<dbReference type="Gene3D" id="1.10.10.10">
    <property type="entry name" value="Winged helix-like DNA-binding domain superfamily/Winged helix DNA-binding domain"/>
    <property type="match status" value="1"/>
</dbReference>
<evidence type="ECO:0000256" key="3">
    <source>
        <dbReference type="ARBA" id="ARBA00023125"/>
    </source>
</evidence>
<dbReference type="Pfam" id="PF03466">
    <property type="entry name" value="LysR_substrate"/>
    <property type="match status" value="1"/>
</dbReference>
<dbReference type="SUPFAM" id="SSF46785">
    <property type="entry name" value="Winged helix' DNA-binding domain"/>
    <property type="match status" value="1"/>
</dbReference>
<reference evidence="8" key="1">
    <citation type="submission" date="2017-10" db="EMBL/GenBank/DDBJ databases">
        <authorList>
            <person name="Toshchakov S.V."/>
            <person name="Goeva M.A."/>
        </authorList>
    </citation>
    <scope>NUCLEOTIDE SEQUENCE [LARGE SCALE GENOMIC DNA]</scope>
    <source>
        <strain evidence="8">JR1/69-1-13</strain>
    </source>
</reference>
<organism evidence="7 8">
    <name type="scientific">Teichococcus aestuarii</name>
    <dbReference type="NCBI Taxonomy" id="568898"/>
    <lineage>
        <taxon>Bacteria</taxon>
        <taxon>Pseudomonadati</taxon>
        <taxon>Pseudomonadota</taxon>
        <taxon>Alphaproteobacteria</taxon>
        <taxon>Acetobacterales</taxon>
        <taxon>Roseomonadaceae</taxon>
        <taxon>Roseomonas</taxon>
    </lineage>
</organism>
<dbReference type="RefSeq" id="WP_109518101.1">
    <property type="nucleotide sequence ID" value="NZ_PDOA01000012.1"/>
</dbReference>
<dbReference type="CDD" id="cd08411">
    <property type="entry name" value="PBP2_OxyR"/>
    <property type="match status" value="1"/>
</dbReference>
<dbReference type="AlphaFoldDB" id="A0A2U1V1D1"/>
<keyword evidence="5" id="KW-0804">Transcription</keyword>
<dbReference type="PANTHER" id="PTHR30346:SF26">
    <property type="entry name" value="HYDROGEN PEROXIDE-INDUCIBLE GENES ACTIVATOR"/>
    <property type="match status" value="1"/>
</dbReference>
<evidence type="ECO:0000256" key="1">
    <source>
        <dbReference type="ARBA" id="ARBA00009437"/>
    </source>
</evidence>
<gene>
    <name evidence="7" type="ORF">CR165_16775</name>
</gene>
<evidence type="ECO:0000256" key="4">
    <source>
        <dbReference type="ARBA" id="ARBA00023159"/>
    </source>
</evidence>
<comment type="similarity">
    <text evidence="1">Belongs to the LysR transcriptional regulatory family.</text>
</comment>
<dbReference type="PROSITE" id="PS50931">
    <property type="entry name" value="HTH_LYSR"/>
    <property type="match status" value="1"/>
</dbReference>
<proteinExistence type="inferred from homology"/>
<dbReference type="OrthoDB" id="9775392at2"/>
<dbReference type="Proteomes" id="UP000245048">
    <property type="component" value="Unassembled WGS sequence"/>
</dbReference>
<dbReference type="Gene3D" id="3.40.190.10">
    <property type="entry name" value="Periplasmic binding protein-like II"/>
    <property type="match status" value="2"/>
</dbReference>
<sequence length="318" mass="34984">MTLHNMAGLSLRDLEYAVAVADLRHFGRAAERCHVSQPTLSEQIRKLEALLGVVLFERLPRRVAVTPQGAPLIERARAILREARGLLDLAQQQQAEPMKGRLRIGVIATLGPYYLPALLRDVRARFPQLVLRLQEGRTDALVEALEQCELDAALIALPAPSAALESAELFFEPFLLAFPQGHALRAQRRISLDALQSGELLLLEEGHCLRDQALSLCPLPREGREERFASSLEMLRHMIAAGEGFSLLPQLAVQGRTDLGGLISLRRLAEPGVGRRIGLVWRGTDPRRESFSELAAFLRQMSPVGRPEDGGGAQPAMA</sequence>
<dbReference type="SUPFAM" id="SSF53850">
    <property type="entry name" value="Periplasmic binding protein-like II"/>
    <property type="match status" value="1"/>
</dbReference>
<dbReference type="Pfam" id="PF00126">
    <property type="entry name" value="HTH_1"/>
    <property type="match status" value="1"/>
</dbReference>
<dbReference type="EMBL" id="PDOA01000012">
    <property type="protein sequence ID" value="PWC27671.1"/>
    <property type="molecule type" value="Genomic_DNA"/>
</dbReference>
<dbReference type="FunFam" id="1.10.10.10:FF:000001">
    <property type="entry name" value="LysR family transcriptional regulator"/>
    <property type="match status" value="1"/>
</dbReference>
<evidence type="ECO:0000259" key="6">
    <source>
        <dbReference type="PROSITE" id="PS50931"/>
    </source>
</evidence>
<feature type="domain" description="HTH lysR-type" evidence="6">
    <location>
        <begin position="9"/>
        <end position="66"/>
    </location>
</feature>
<keyword evidence="4" id="KW-0010">Activator</keyword>
<dbReference type="InterPro" id="IPR005119">
    <property type="entry name" value="LysR_subst-bd"/>
</dbReference>
<dbReference type="InterPro" id="IPR000847">
    <property type="entry name" value="LysR_HTH_N"/>
</dbReference>
<evidence type="ECO:0000256" key="2">
    <source>
        <dbReference type="ARBA" id="ARBA00023015"/>
    </source>
</evidence>
<dbReference type="PRINTS" id="PR00039">
    <property type="entry name" value="HTHLYSR"/>
</dbReference>
<comment type="caution">
    <text evidence="7">The sequence shown here is derived from an EMBL/GenBank/DDBJ whole genome shotgun (WGS) entry which is preliminary data.</text>
</comment>
<dbReference type="GO" id="GO:0003700">
    <property type="term" value="F:DNA-binding transcription factor activity"/>
    <property type="evidence" value="ECO:0007669"/>
    <property type="project" value="InterPro"/>
</dbReference>
<accession>A0A2U1V1D1</accession>
<protein>
    <submittedName>
        <fullName evidence="7">LysR family transcriptional regulator</fullName>
    </submittedName>
</protein>
<evidence type="ECO:0000256" key="5">
    <source>
        <dbReference type="ARBA" id="ARBA00023163"/>
    </source>
</evidence>
<keyword evidence="2" id="KW-0805">Transcription regulation</keyword>
<keyword evidence="3" id="KW-0238">DNA-binding</keyword>
<dbReference type="PANTHER" id="PTHR30346">
    <property type="entry name" value="TRANSCRIPTIONAL DUAL REGULATOR HCAR-RELATED"/>
    <property type="match status" value="1"/>
</dbReference>
<dbReference type="InterPro" id="IPR036390">
    <property type="entry name" value="WH_DNA-bd_sf"/>
</dbReference>
<keyword evidence="8" id="KW-1185">Reference proteome</keyword>
<evidence type="ECO:0000313" key="8">
    <source>
        <dbReference type="Proteomes" id="UP000245048"/>
    </source>
</evidence>
<dbReference type="GO" id="GO:0003677">
    <property type="term" value="F:DNA binding"/>
    <property type="evidence" value="ECO:0007669"/>
    <property type="project" value="UniProtKB-KW"/>
</dbReference>
<evidence type="ECO:0000313" key="7">
    <source>
        <dbReference type="EMBL" id="PWC27671.1"/>
    </source>
</evidence>